<organism evidence="1">
    <name type="scientific">marine sediment metagenome</name>
    <dbReference type="NCBI Taxonomy" id="412755"/>
    <lineage>
        <taxon>unclassified sequences</taxon>
        <taxon>metagenomes</taxon>
        <taxon>ecological metagenomes</taxon>
    </lineage>
</organism>
<gene>
    <name evidence="1" type="ORF">S12H4_63073</name>
</gene>
<dbReference type="AlphaFoldDB" id="X1VES6"/>
<evidence type="ECO:0000313" key="1">
    <source>
        <dbReference type="EMBL" id="GAJ16317.1"/>
    </source>
</evidence>
<comment type="caution">
    <text evidence="1">The sequence shown here is derived from an EMBL/GenBank/DDBJ whole genome shotgun (WGS) entry which is preliminary data.</text>
</comment>
<feature type="non-terminal residue" evidence="1">
    <location>
        <position position="1"/>
    </location>
</feature>
<name>X1VES6_9ZZZZ</name>
<proteinExistence type="predicted"/>
<reference evidence="1" key="1">
    <citation type="journal article" date="2014" name="Front. Microbiol.">
        <title>High frequency of phylogenetically diverse reductive dehalogenase-homologous genes in deep subseafloor sedimentary metagenomes.</title>
        <authorList>
            <person name="Kawai M."/>
            <person name="Futagami T."/>
            <person name="Toyoda A."/>
            <person name="Takaki Y."/>
            <person name="Nishi S."/>
            <person name="Hori S."/>
            <person name="Arai W."/>
            <person name="Tsubouchi T."/>
            <person name="Morono Y."/>
            <person name="Uchiyama I."/>
            <person name="Ito T."/>
            <person name="Fujiyama A."/>
            <person name="Inagaki F."/>
            <person name="Takami H."/>
        </authorList>
    </citation>
    <scope>NUCLEOTIDE SEQUENCE</scope>
    <source>
        <strain evidence="1">Expedition CK06-06</strain>
    </source>
</reference>
<protein>
    <submittedName>
        <fullName evidence="1">Uncharacterized protein</fullName>
    </submittedName>
</protein>
<sequence>SPLLDWYAHGFSHYIVASERVYLTVGVYRRE</sequence>
<dbReference type="EMBL" id="BARW01042663">
    <property type="protein sequence ID" value="GAJ16317.1"/>
    <property type="molecule type" value="Genomic_DNA"/>
</dbReference>
<accession>X1VES6</accession>